<sequence>KISFPYIKGRGPGGPGAGKTCYYRTTGGRKKQAAAAGEKN</sequence>
<gene>
    <name evidence="1" type="ORF">SUBVAR_07421</name>
</gene>
<dbReference type="HOGENOM" id="CLU_3301837_0_0_9"/>
<dbReference type="AlphaFoldDB" id="D1PSN7"/>
<accession>D1PSN7</accession>
<reference evidence="1" key="1">
    <citation type="submission" date="2009-12" db="EMBL/GenBank/DDBJ databases">
        <authorList>
            <person name="Weinstock G."/>
            <person name="Sodergren E."/>
            <person name="Clifton S."/>
            <person name="Fulton L."/>
            <person name="Fulton B."/>
            <person name="Courtney L."/>
            <person name="Fronick C."/>
            <person name="Harrison M."/>
            <person name="Strong C."/>
            <person name="Farmer C."/>
            <person name="Delahaunty K."/>
            <person name="Markovic C."/>
            <person name="Hall O."/>
            <person name="Minx P."/>
            <person name="Tomlinson C."/>
            <person name="Mitreva M."/>
            <person name="Nelson J."/>
            <person name="Hou S."/>
            <person name="Wollam A."/>
            <person name="Pepin K.H."/>
            <person name="Johnson M."/>
            <person name="Bhonagiri V."/>
            <person name="Nash W.E."/>
            <person name="Warren W."/>
            <person name="Chinwalla A."/>
            <person name="Mardis E.R."/>
            <person name="Wilson R.K."/>
        </authorList>
    </citation>
    <scope>NUCLEOTIDE SEQUENCE [LARGE SCALE GENOMIC DNA]</scope>
    <source>
        <strain evidence="1">DSM 15176</strain>
    </source>
</reference>
<dbReference type="EMBL" id="ACBY02000078">
    <property type="protein sequence ID" value="EFB74323.1"/>
    <property type="molecule type" value="Genomic_DNA"/>
</dbReference>
<dbReference type="Proteomes" id="UP000003438">
    <property type="component" value="Unassembled WGS sequence"/>
</dbReference>
<organism evidence="1 2">
    <name type="scientific">Subdoligranulum variabile DSM 15176</name>
    <dbReference type="NCBI Taxonomy" id="411471"/>
    <lineage>
        <taxon>Bacteria</taxon>
        <taxon>Bacillati</taxon>
        <taxon>Bacillota</taxon>
        <taxon>Clostridia</taxon>
        <taxon>Eubacteriales</taxon>
        <taxon>Oscillospiraceae</taxon>
        <taxon>Subdoligranulum</taxon>
    </lineage>
</organism>
<keyword evidence="2" id="KW-1185">Reference proteome</keyword>
<protein>
    <submittedName>
        <fullName evidence="1">Uncharacterized protein</fullName>
    </submittedName>
</protein>
<evidence type="ECO:0000313" key="2">
    <source>
        <dbReference type="Proteomes" id="UP000003438"/>
    </source>
</evidence>
<name>D1PSN7_9FIRM</name>
<comment type="caution">
    <text evidence="1">The sequence shown here is derived from an EMBL/GenBank/DDBJ whole genome shotgun (WGS) entry which is preliminary data.</text>
</comment>
<feature type="non-terminal residue" evidence="1">
    <location>
        <position position="1"/>
    </location>
</feature>
<evidence type="ECO:0000313" key="1">
    <source>
        <dbReference type="EMBL" id="EFB74323.1"/>
    </source>
</evidence>
<proteinExistence type="predicted"/>